<evidence type="ECO:0000256" key="4">
    <source>
        <dbReference type="ARBA" id="ARBA00022729"/>
    </source>
</evidence>
<protein>
    <recommendedName>
        <fullName evidence="8">TRAP transporter substrate-binding protein</fullName>
    </recommendedName>
</protein>
<evidence type="ECO:0000256" key="2">
    <source>
        <dbReference type="ARBA" id="ARBA00009023"/>
    </source>
</evidence>
<dbReference type="InterPro" id="IPR018389">
    <property type="entry name" value="DctP_fam"/>
</dbReference>
<dbReference type="PANTHER" id="PTHR33376:SF4">
    <property type="entry name" value="SIALIC ACID-BINDING PERIPLASMIC PROTEIN SIAP"/>
    <property type="match status" value="1"/>
</dbReference>
<comment type="subcellular location">
    <subcellularLocation>
        <location evidence="1">Cell envelope</location>
    </subcellularLocation>
</comment>
<organism evidence="6 7">
    <name type="scientific">Halomonas icarae</name>
    <dbReference type="NCBI Taxonomy" id="2691040"/>
    <lineage>
        <taxon>Bacteria</taxon>
        <taxon>Pseudomonadati</taxon>
        <taxon>Pseudomonadota</taxon>
        <taxon>Gammaproteobacteria</taxon>
        <taxon>Oceanospirillales</taxon>
        <taxon>Halomonadaceae</taxon>
        <taxon>Halomonas</taxon>
    </lineage>
</organism>
<evidence type="ECO:0000256" key="1">
    <source>
        <dbReference type="ARBA" id="ARBA00004196"/>
    </source>
</evidence>
<dbReference type="GO" id="GO:0030288">
    <property type="term" value="C:outer membrane-bounded periplasmic space"/>
    <property type="evidence" value="ECO:0007669"/>
    <property type="project" value="InterPro"/>
</dbReference>
<evidence type="ECO:0008006" key="8">
    <source>
        <dbReference type="Google" id="ProtNLM"/>
    </source>
</evidence>
<proteinExistence type="inferred from homology"/>
<evidence type="ECO:0000313" key="7">
    <source>
        <dbReference type="Proteomes" id="UP000448235"/>
    </source>
</evidence>
<keyword evidence="4 5" id="KW-0732">Signal</keyword>
<dbReference type="PANTHER" id="PTHR33376">
    <property type="match status" value="1"/>
</dbReference>
<dbReference type="Gene3D" id="3.40.190.170">
    <property type="entry name" value="Bacterial extracellular solute-binding protein, family 7"/>
    <property type="match status" value="1"/>
</dbReference>
<dbReference type="AlphaFoldDB" id="A0A7X5AKR1"/>
<name>A0A7X5AKR1_9GAMM</name>
<dbReference type="InterPro" id="IPR038404">
    <property type="entry name" value="TRAP_DctP_sf"/>
</dbReference>
<evidence type="ECO:0000313" key="6">
    <source>
        <dbReference type="EMBL" id="NAW12617.1"/>
    </source>
</evidence>
<dbReference type="EMBL" id="WUTS01000001">
    <property type="protein sequence ID" value="NAW12617.1"/>
    <property type="molecule type" value="Genomic_DNA"/>
</dbReference>
<feature type="chain" id="PRO_5031357370" description="TRAP transporter substrate-binding protein" evidence="5">
    <location>
        <begin position="27"/>
        <end position="329"/>
    </location>
</feature>
<feature type="signal peptide" evidence="5">
    <location>
        <begin position="1"/>
        <end position="26"/>
    </location>
</feature>
<evidence type="ECO:0000256" key="5">
    <source>
        <dbReference type="SAM" id="SignalP"/>
    </source>
</evidence>
<dbReference type="InterPro" id="IPR004682">
    <property type="entry name" value="TRAP_DctP"/>
</dbReference>
<reference evidence="6 7" key="1">
    <citation type="submission" date="2019-12" db="EMBL/GenBank/DDBJ databases">
        <title>Draft genome sequencing of Halomonas icarensis D1-1.</title>
        <authorList>
            <person name="Pandiyan K."/>
            <person name="Kushwaha P."/>
            <person name="Gowdham M."/>
            <person name="Chakdar H."/>
            <person name="Singh A."/>
            <person name="Kumar M."/>
            <person name="Saxena A.K."/>
        </authorList>
    </citation>
    <scope>NUCLEOTIDE SEQUENCE [LARGE SCALE GENOMIC DNA]</scope>
    <source>
        <strain evidence="6 7">D1-1</strain>
    </source>
</reference>
<dbReference type="PIRSF" id="PIRSF006470">
    <property type="entry name" value="DctB"/>
    <property type="match status" value="1"/>
</dbReference>
<dbReference type="RefSeq" id="WP_161423057.1">
    <property type="nucleotide sequence ID" value="NZ_JARWMY010000005.1"/>
</dbReference>
<comment type="caution">
    <text evidence="6">The sequence shown here is derived from an EMBL/GenBank/DDBJ whole genome shotgun (WGS) entry which is preliminary data.</text>
</comment>
<keyword evidence="7" id="KW-1185">Reference proteome</keyword>
<keyword evidence="3" id="KW-0813">Transport</keyword>
<evidence type="ECO:0000256" key="3">
    <source>
        <dbReference type="ARBA" id="ARBA00022448"/>
    </source>
</evidence>
<gene>
    <name evidence="6" type="ORF">GRB80_07135</name>
</gene>
<dbReference type="Pfam" id="PF03480">
    <property type="entry name" value="DctP"/>
    <property type="match status" value="1"/>
</dbReference>
<comment type="similarity">
    <text evidence="2">Belongs to the bacterial solute-binding protein 7 family.</text>
</comment>
<sequence length="329" mass="35546">MAITTRLTQLTLLSAATLLAASPALAQKLRLATVVSAPHPWVDAAEAFKAEVEEATDQRITVDIFPGGQLGNDQTVVDEIRIGTTDMIIGGVQNIAPYVQDFEIFSLNYLFDDMDAFRAATAPDSAVFAHFAEEMESTGTGLKLLALTGGGTRNLSTNTGPVTEPSDLDDVKMRITGSQLDAKMWQAVGALTTSLPWTEIYTGMQTGVIGAFESTISGFYSSRLYEVAPYHAKTEHQVMMSHFSIGERSFSRLSEEDQAIVLAAARRAGELGTEKGVEYDAALIDTLKEQGVTVTEVDKQAFIDASVPLHDEYAAERGVSDLLTLIREL</sequence>
<dbReference type="GO" id="GO:0055085">
    <property type="term" value="P:transmembrane transport"/>
    <property type="evidence" value="ECO:0007669"/>
    <property type="project" value="InterPro"/>
</dbReference>
<dbReference type="CDD" id="cd13603">
    <property type="entry name" value="PBP2_TRAP_Siap_TeaA_like"/>
    <property type="match status" value="1"/>
</dbReference>
<dbReference type="Proteomes" id="UP000448235">
    <property type="component" value="Unassembled WGS sequence"/>
</dbReference>
<dbReference type="NCBIfam" id="NF037995">
    <property type="entry name" value="TRAP_S1"/>
    <property type="match status" value="1"/>
</dbReference>
<accession>A0A7X5AKR1</accession>